<dbReference type="PROSITE" id="PS51217">
    <property type="entry name" value="UVRD_HELICASE_CTER"/>
    <property type="match status" value="1"/>
</dbReference>
<dbReference type="InterPro" id="IPR002121">
    <property type="entry name" value="HRDC_dom"/>
</dbReference>
<accession>A0ABP5EMA4</accession>
<protein>
    <recommendedName>
        <fullName evidence="8">DNA 3'-5' helicase</fullName>
        <ecNumber evidence="8">5.6.2.4</ecNumber>
    </recommendedName>
</protein>
<organism evidence="15 16">
    <name type="scientific">Brevibacterium samyangense</name>
    <dbReference type="NCBI Taxonomy" id="366888"/>
    <lineage>
        <taxon>Bacteria</taxon>
        <taxon>Bacillati</taxon>
        <taxon>Actinomycetota</taxon>
        <taxon>Actinomycetes</taxon>
        <taxon>Micrococcales</taxon>
        <taxon>Brevibacteriaceae</taxon>
        <taxon>Brevibacterium</taxon>
    </lineage>
</organism>
<dbReference type="EC" id="5.6.2.4" evidence="8"/>
<dbReference type="GO" id="GO:0004386">
    <property type="term" value="F:helicase activity"/>
    <property type="evidence" value="ECO:0007669"/>
    <property type="project" value="UniProtKB-KW"/>
</dbReference>
<evidence type="ECO:0000313" key="16">
    <source>
        <dbReference type="Proteomes" id="UP001500755"/>
    </source>
</evidence>
<dbReference type="InterPro" id="IPR014017">
    <property type="entry name" value="DNA_helicase_UvrD-like_C"/>
</dbReference>
<dbReference type="Proteomes" id="UP001500755">
    <property type="component" value="Unassembled WGS sequence"/>
</dbReference>
<evidence type="ECO:0000313" key="15">
    <source>
        <dbReference type="EMBL" id="GAA2002399.1"/>
    </source>
</evidence>
<comment type="caution">
    <text evidence="15">The sequence shown here is derived from an EMBL/GenBank/DDBJ whole genome shotgun (WGS) entry which is preliminary data.</text>
</comment>
<dbReference type="CDD" id="cd17932">
    <property type="entry name" value="DEXQc_UvrD"/>
    <property type="match status" value="1"/>
</dbReference>
<dbReference type="InterPro" id="IPR044876">
    <property type="entry name" value="HRDC_dom_sf"/>
</dbReference>
<dbReference type="PANTHER" id="PTHR11070:SF69">
    <property type="entry name" value="ATP-DEPENDENT DNA HELICASE UVRD2"/>
    <property type="match status" value="1"/>
</dbReference>
<feature type="domain" description="HRDC" evidence="12">
    <location>
        <begin position="643"/>
        <end position="718"/>
    </location>
</feature>
<evidence type="ECO:0000256" key="6">
    <source>
        <dbReference type="ARBA" id="ARBA00023235"/>
    </source>
</evidence>
<dbReference type="InterPro" id="IPR027417">
    <property type="entry name" value="P-loop_NTPase"/>
</dbReference>
<dbReference type="SUPFAM" id="SSF47819">
    <property type="entry name" value="HRDC-like"/>
    <property type="match status" value="1"/>
</dbReference>
<proteinExistence type="inferred from homology"/>
<evidence type="ECO:0000256" key="7">
    <source>
        <dbReference type="ARBA" id="ARBA00034617"/>
    </source>
</evidence>
<dbReference type="PROSITE" id="PS50967">
    <property type="entry name" value="HRDC"/>
    <property type="match status" value="1"/>
</dbReference>
<dbReference type="PROSITE" id="PS51198">
    <property type="entry name" value="UVRD_HELICASE_ATP_BIND"/>
    <property type="match status" value="1"/>
</dbReference>
<keyword evidence="3 10" id="KW-0378">Hydrolase</keyword>
<dbReference type="PANTHER" id="PTHR11070">
    <property type="entry name" value="UVRD / RECB / PCRA DNA HELICASE FAMILY MEMBER"/>
    <property type="match status" value="1"/>
</dbReference>
<dbReference type="InterPro" id="IPR000212">
    <property type="entry name" value="DNA_helicase_UvrD/REP"/>
</dbReference>
<dbReference type="Gene3D" id="1.10.150.80">
    <property type="entry name" value="HRDC domain"/>
    <property type="match status" value="1"/>
</dbReference>
<dbReference type="Gene3D" id="1.10.486.10">
    <property type="entry name" value="PCRA, domain 4"/>
    <property type="match status" value="1"/>
</dbReference>
<evidence type="ECO:0000256" key="2">
    <source>
        <dbReference type="ARBA" id="ARBA00022741"/>
    </source>
</evidence>
<comment type="catalytic activity">
    <reaction evidence="7">
        <text>Couples ATP hydrolysis with the unwinding of duplex DNA by translocating in the 3'-5' direction.</text>
        <dbReference type="EC" id="5.6.2.4"/>
    </reaction>
</comment>
<comment type="similarity">
    <text evidence="1">Belongs to the helicase family. UvrD subfamily.</text>
</comment>
<gene>
    <name evidence="15" type="ORF">GCM10009755_08860</name>
</gene>
<dbReference type="InterPro" id="IPR014016">
    <property type="entry name" value="UvrD-like_ATP-bd"/>
</dbReference>
<dbReference type="SUPFAM" id="SSF52540">
    <property type="entry name" value="P-loop containing nucleoside triphosphate hydrolases"/>
    <property type="match status" value="1"/>
</dbReference>
<feature type="region of interest" description="Disordered" evidence="11">
    <location>
        <begin position="548"/>
        <end position="616"/>
    </location>
</feature>
<evidence type="ECO:0000256" key="5">
    <source>
        <dbReference type="ARBA" id="ARBA00022840"/>
    </source>
</evidence>
<keyword evidence="16" id="KW-1185">Reference proteome</keyword>
<evidence type="ECO:0000259" key="13">
    <source>
        <dbReference type="PROSITE" id="PS51198"/>
    </source>
</evidence>
<evidence type="ECO:0000256" key="3">
    <source>
        <dbReference type="ARBA" id="ARBA00022801"/>
    </source>
</evidence>
<feature type="compositionally biased region" description="Gly residues" evidence="11">
    <location>
        <begin position="586"/>
        <end position="597"/>
    </location>
</feature>
<dbReference type="InterPro" id="IPR013986">
    <property type="entry name" value="DExx_box_DNA_helicase_dom_sf"/>
</dbReference>
<dbReference type="Pfam" id="PF13361">
    <property type="entry name" value="UvrD_C"/>
    <property type="match status" value="2"/>
</dbReference>
<dbReference type="SMART" id="SM00341">
    <property type="entry name" value="HRDC"/>
    <property type="match status" value="1"/>
</dbReference>
<keyword evidence="4 10" id="KW-0347">Helicase</keyword>
<keyword evidence="5 10" id="KW-0067">ATP-binding</keyword>
<evidence type="ECO:0000256" key="1">
    <source>
        <dbReference type="ARBA" id="ARBA00009922"/>
    </source>
</evidence>
<evidence type="ECO:0000259" key="14">
    <source>
        <dbReference type="PROSITE" id="PS51217"/>
    </source>
</evidence>
<dbReference type="EMBL" id="BAAANO010000008">
    <property type="protein sequence ID" value="GAA2002399.1"/>
    <property type="molecule type" value="Genomic_DNA"/>
</dbReference>
<evidence type="ECO:0000256" key="10">
    <source>
        <dbReference type="PROSITE-ProRule" id="PRU00560"/>
    </source>
</evidence>
<feature type="domain" description="UvrD-like helicase ATP-binding" evidence="13">
    <location>
        <begin position="12"/>
        <end position="292"/>
    </location>
</feature>
<feature type="binding site" evidence="10">
    <location>
        <begin position="33"/>
        <end position="40"/>
    </location>
    <ligand>
        <name>ATP</name>
        <dbReference type="ChEBI" id="CHEBI:30616"/>
    </ligand>
</feature>
<evidence type="ECO:0000259" key="12">
    <source>
        <dbReference type="PROSITE" id="PS50967"/>
    </source>
</evidence>
<dbReference type="Pfam" id="PF00570">
    <property type="entry name" value="HRDC"/>
    <property type="match status" value="1"/>
</dbReference>
<feature type="domain" description="UvrD-like helicase C-terminal" evidence="14">
    <location>
        <begin position="293"/>
        <end position="538"/>
    </location>
</feature>
<evidence type="ECO:0000256" key="8">
    <source>
        <dbReference type="ARBA" id="ARBA00034808"/>
    </source>
</evidence>
<evidence type="ECO:0000256" key="11">
    <source>
        <dbReference type="SAM" id="MobiDB-lite"/>
    </source>
</evidence>
<reference evidence="16" key="1">
    <citation type="journal article" date="2019" name="Int. J. Syst. Evol. Microbiol.">
        <title>The Global Catalogue of Microorganisms (GCM) 10K type strain sequencing project: providing services to taxonomists for standard genome sequencing and annotation.</title>
        <authorList>
            <consortium name="The Broad Institute Genomics Platform"/>
            <consortium name="The Broad Institute Genome Sequencing Center for Infectious Disease"/>
            <person name="Wu L."/>
            <person name="Ma J."/>
        </authorList>
    </citation>
    <scope>NUCLEOTIDE SEQUENCE [LARGE SCALE GENOMIC DNA]</scope>
    <source>
        <strain evidence="16">JCM 14546</strain>
    </source>
</reference>
<sequence length="718" mass="78229">MTRSATALALLEALDPEQRDVAEHLRGPMVVLAGAGTGKTRAMTHRIAYGIATGEFGVHDVLALTFTAKAAGEMRARLRTLGVPGVQARTFHSAALRQLRYFWPQIGEGPFPELLGHKAGVVTRAMVESGFEPDRETVRDVAAEIEYSAVSLLGIEGYLESAHTRDLPEGIDADGMGRIMRAYSEAKTRRHLLDFEDVLLVLAGTLRTREDIAAQVHQQYRHFVVDEFQDVSPLQYDLLLQWLGKRDSICVVGDPAQTIYSFAGASDSFLLRLATRFPGTRTVSLVRNYRSTEQIVQSANNLLSRTGPNPLVLRSTGRDGAEPTYTEYPDDTAEAEAVATRIAAEITAGRKPADVAVLFRTNGQSRAIEEALSARGVSYVLRGGERFFARREVKEAVALLRAQASRREVGPLHETVGEILLNVGWSPEAPAGTGAVRERWESLGALVDLAESMQAASTMPVPLEAFLDELADRTEHQFAPQINGVTLASVHAAKGLEWESVHVIGLSEGLLPISYAKTAAEVAEERRLFYVAITRARTSLSLSWSLARQAGRQSQRRPSRFIAEVRNPPRTRSGGRGQDHATGRGALPGGPARGGAAGELTRVRRAHADNDRVRRPRPRCRTCGTVLVDAVEIALGRCSACPADIDRDLLLALMAWRKEVSARSQAPAFIVLTNATLNAIAELRPRTTEELARVPGIGAHKLDLYGAEILAVVNRPRD</sequence>
<dbReference type="Pfam" id="PF00580">
    <property type="entry name" value="UvrD-helicase"/>
    <property type="match status" value="1"/>
</dbReference>
<evidence type="ECO:0000256" key="4">
    <source>
        <dbReference type="ARBA" id="ARBA00022806"/>
    </source>
</evidence>
<dbReference type="RefSeq" id="WP_344307340.1">
    <property type="nucleotide sequence ID" value="NZ_BAAANO010000008.1"/>
</dbReference>
<comment type="catalytic activity">
    <reaction evidence="9">
        <text>ATP + H2O = ADP + phosphate + H(+)</text>
        <dbReference type="Rhea" id="RHEA:13065"/>
        <dbReference type="ChEBI" id="CHEBI:15377"/>
        <dbReference type="ChEBI" id="CHEBI:15378"/>
        <dbReference type="ChEBI" id="CHEBI:30616"/>
        <dbReference type="ChEBI" id="CHEBI:43474"/>
        <dbReference type="ChEBI" id="CHEBI:456216"/>
        <dbReference type="EC" id="5.6.2.4"/>
    </reaction>
</comment>
<dbReference type="InterPro" id="IPR010997">
    <property type="entry name" value="HRDC-like_sf"/>
</dbReference>
<evidence type="ECO:0000256" key="9">
    <source>
        <dbReference type="ARBA" id="ARBA00048988"/>
    </source>
</evidence>
<keyword evidence="6" id="KW-0413">Isomerase</keyword>
<name>A0ABP5EMA4_9MICO</name>
<keyword evidence="2 10" id="KW-0547">Nucleotide-binding</keyword>
<dbReference type="Gene3D" id="1.10.10.160">
    <property type="match status" value="1"/>
</dbReference>
<dbReference type="Gene3D" id="3.40.50.300">
    <property type="entry name" value="P-loop containing nucleotide triphosphate hydrolases"/>
    <property type="match status" value="3"/>
</dbReference>